<dbReference type="Pfam" id="PF01464">
    <property type="entry name" value="SLT"/>
    <property type="match status" value="1"/>
</dbReference>
<evidence type="ECO:0000313" key="2">
    <source>
        <dbReference type="EMBL" id="MBO1108172.1"/>
    </source>
</evidence>
<accession>A0A379CNQ0</accession>
<proteinExistence type="predicted"/>
<reference evidence="2" key="1">
    <citation type="submission" date="2021-03" db="EMBL/GenBank/DDBJ databases">
        <title>Plesiomonas shigelloides zfcc0051, isolated from zebrafish feces.</title>
        <authorList>
            <person name="Vanderhoek Z."/>
            <person name="Gaulke C."/>
        </authorList>
    </citation>
    <scope>NUCLEOTIDE SEQUENCE</scope>
    <source>
        <strain evidence="2">Zfcc0051</strain>
    </source>
</reference>
<dbReference type="RefSeq" id="WP_052181308.1">
    <property type="nucleotide sequence ID" value="NZ_CP050969.1"/>
</dbReference>
<evidence type="ECO:0000259" key="1">
    <source>
        <dbReference type="Pfam" id="PF01464"/>
    </source>
</evidence>
<sequence length="159" mass="17542">MFDAGYTEQAVPAAEMQYCISMASRLYNVPGILLKAISQVEGGKKGTISKNSNGSYDLGPMQINTIHLPRLEAQFPGLTWKALASNTCLNVAVAGALLREHLTQCQEDVWCAVGNYHSKTPKYHITYRTKVVNAYLSLLIAKQNKNTVKKARPRPDTQS</sequence>
<dbReference type="Proteomes" id="UP000664658">
    <property type="component" value="Unassembled WGS sequence"/>
</dbReference>
<evidence type="ECO:0000313" key="3">
    <source>
        <dbReference type="Proteomes" id="UP000664658"/>
    </source>
</evidence>
<name>A0A379CNQ0_PLESH</name>
<dbReference type="EMBL" id="JAFNAA010000007">
    <property type="protein sequence ID" value="MBO1108172.1"/>
    <property type="molecule type" value="Genomic_DNA"/>
</dbReference>
<feature type="domain" description="Transglycosylase SLT" evidence="1">
    <location>
        <begin position="19"/>
        <end position="117"/>
    </location>
</feature>
<gene>
    <name evidence="2" type="ORF">J2R62_08050</name>
</gene>
<organism evidence="2 3">
    <name type="scientific">Plesiomonas shigelloides</name>
    <name type="common">Aeromonas shigelloides</name>
    <dbReference type="NCBI Taxonomy" id="703"/>
    <lineage>
        <taxon>Bacteria</taxon>
        <taxon>Pseudomonadati</taxon>
        <taxon>Pseudomonadota</taxon>
        <taxon>Gammaproteobacteria</taxon>
        <taxon>Enterobacterales</taxon>
        <taxon>Enterobacteriaceae</taxon>
        <taxon>Plesiomonas</taxon>
    </lineage>
</organism>
<dbReference type="InterPro" id="IPR023346">
    <property type="entry name" value="Lysozyme-like_dom_sf"/>
</dbReference>
<dbReference type="AlphaFoldDB" id="A0A379CNQ0"/>
<dbReference type="Gene3D" id="1.10.530.10">
    <property type="match status" value="1"/>
</dbReference>
<comment type="caution">
    <text evidence="2">The sequence shown here is derived from an EMBL/GenBank/DDBJ whole genome shotgun (WGS) entry which is preliminary data.</text>
</comment>
<dbReference type="SUPFAM" id="SSF53955">
    <property type="entry name" value="Lysozyme-like"/>
    <property type="match status" value="1"/>
</dbReference>
<dbReference type="CDD" id="cd13400">
    <property type="entry name" value="LT_IagB-like"/>
    <property type="match status" value="1"/>
</dbReference>
<protein>
    <submittedName>
        <fullName evidence="2">Lytic transglycosylase domain-containing protein</fullName>
    </submittedName>
</protein>
<dbReference type="InterPro" id="IPR008258">
    <property type="entry name" value="Transglycosylase_SLT_dom_1"/>
</dbReference>